<dbReference type="Proteomes" id="UP000011014">
    <property type="component" value="Unassembled WGS sequence"/>
</dbReference>
<organism evidence="1">
    <name type="scientific">Oikopleura dioica</name>
    <name type="common">Tunicate</name>
    <dbReference type="NCBI Taxonomy" id="34765"/>
    <lineage>
        <taxon>Eukaryota</taxon>
        <taxon>Metazoa</taxon>
        <taxon>Chordata</taxon>
        <taxon>Tunicata</taxon>
        <taxon>Appendicularia</taxon>
        <taxon>Copelata</taxon>
        <taxon>Oikopleuridae</taxon>
        <taxon>Oikopleura</taxon>
    </lineage>
</organism>
<name>E4Z2A9_OIKDI</name>
<evidence type="ECO:0000313" key="1">
    <source>
        <dbReference type="EMBL" id="CBY41837.1"/>
    </source>
</evidence>
<dbReference type="EMBL" id="FN656676">
    <property type="protein sequence ID" value="CBY41837.1"/>
    <property type="molecule type" value="Genomic_DNA"/>
</dbReference>
<feature type="non-terminal residue" evidence="1">
    <location>
        <position position="1"/>
    </location>
</feature>
<protein>
    <submittedName>
        <fullName evidence="1">Uncharacterized protein</fullName>
    </submittedName>
</protein>
<proteinExistence type="predicted"/>
<reference evidence="1" key="1">
    <citation type="journal article" date="2010" name="Science">
        <title>Plasticity of animal genome architecture unmasked by rapid evolution of a pelagic tunicate.</title>
        <authorList>
            <person name="Denoeud F."/>
            <person name="Henriet S."/>
            <person name="Mungpakdee S."/>
            <person name="Aury J.M."/>
            <person name="Da Silva C."/>
            <person name="Brinkmann H."/>
            <person name="Mikhaleva J."/>
            <person name="Olsen L.C."/>
            <person name="Jubin C."/>
            <person name="Canestro C."/>
            <person name="Bouquet J.M."/>
            <person name="Danks G."/>
            <person name="Poulain J."/>
            <person name="Campsteijn C."/>
            <person name="Adamski M."/>
            <person name="Cross I."/>
            <person name="Yadetie F."/>
            <person name="Muffato M."/>
            <person name="Louis A."/>
            <person name="Butcher S."/>
            <person name="Tsagkogeorga G."/>
            <person name="Konrad A."/>
            <person name="Singh S."/>
            <person name="Jensen M.F."/>
            <person name="Cong E.H."/>
            <person name="Eikeseth-Otteraa H."/>
            <person name="Noel B."/>
            <person name="Anthouard V."/>
            <person name="Porcel B.M."/>
            <person name="Kachouri-Lafond R."/>
            <person name="Nishino A."/>
            <person name="Ugolini M."/>
            <person name="Chourrout P."/>
            <person name="Nishida H."/>
            <person name="Aasland R."/>
            <person name="Huzurbazar S."/>
            <person name="Westhof E."/>
            <person name="Delsuc F."/>
            <person name="Lehrach H."/>
            <person name="Reinhardt R."/>
            <person name="Weissenbach J."/>
            <person name="Roy S.W."/>
            <person name="Artiguenave F."/>
            <person name="Postlethwait J.H."/>
            <person name="Manak J.R."/>
            <person name="Thompson E.M."/>
            <person name="Jaillon O."/>
            <person name="Du Pasquier L."/>
            <person name="Boudinot P."/>
            <person name="Liberles D.A."/>
            <person name="Volff J.N."/>
            <person name="Philippe H."/>
            <person name="Lenhard B."/>
            <person name="Roest Crollius H."/>
            <person name="Wincker P."/>
            <person name="Chourrout D."/>
        </authorList>
    </citation>
    <scope>NUCLEOTIDE SEQUENCE [LARGE SCALE GENOMIC DNA]</scope>
</reference>
<gene>
    <name evidence="1" type="ORF">GSOID_T00023929001</name>
</gene>
<accession>E4Z2A9</accession>
<sequence length="15" mass="1728">NSKSTVKIEIRELNP</sequence>